<dbReference type="InterPro" id="IPR015815">
    <property type="entry name" value="HIBADH-related"/>
</dbReference>
<organism evidence="6 7">
    <name type="scientific">Fundidesulfovibrio magnetotacticus</name>
    <dbReference type="NCBI Taxonomy" id="2730080"/>
    <lineage>
        <taxon>Bacteria</taxon>
        <taxon>Pseudomonadati</taxon>
        <taxon>Thermodesulfobacteriota</taxon>
        <taxon>Desulfovibrionia</taxon>
        <taxon>Desulfovibrionales</taxon>
        <taxon>Desulfovibrionaceae</taxon>
        <taxon>Fundidesulfovibrio</taxon>
    </lineage>
</organism>
<evidence type="ECO:0000259" key="4">
    <source>
        <dbReference type="Pfam" id="PF03446"/>
    </source>
</evidence>
<dbReference type="InterPro" id="IPR051265">
    <property type="entry name" value="HIBADH-related_NP60_sf"/>
</dbReference>
<dbReference type="InterPro" id="IPR008927">
    <property type="entry name" value="6-PGluconate_DH-like_C_sf"/>
</dbReference>
<dbReference type="InterPro" id="IPR029154">
    <property type="entry name" value="HIBADH-like_NADP-bd"/>
</dbReference>
<gene>
    <name evidence="6" type="primary">glxR_1</name>
    <name evidence="6" type="ORF">NNJEOMEG_01893</name>
</gene>
<dbReference type="SUPFAM" id="SSF48179">
    <property type="entry name" value="6-phosphogluconate dehydrogenase C-terminal domain-like"/>
    <property type="match status" value="1"/>
</dbReference>
<dbReference type="PIRSF" id="PIRSF000103">
    <property type="entry name" value="HIBADH"/>
    <property type="match status" value="1"/>
</dbReference>
<evidence type="ECO:0000313" key="6">
    <source>
        <dbReference type="EMBL" id="GFK94054.1"/>
    </source>
</evidence>
<evidence type="ECO:0000256" key="2">
    <source>
        <dbReference type="ARBA" id="ARBA00023027"/>
    </source>
</evidence>
<dbReference type="SUPFAM" id="SSF51735">
    <property type="entry name" value="NAD(P)-binding Rossmann-fold domains"/>
    <property type="match status" value="1"/>
</dbReference>
<dbReference type="GO" id="GO:0051287">
    <property type="term" value="F:NAD binding"/>
    <property type="evidence" value="ECO:0007669"/>
    <property type="project" value="InterPro"/>
</dbReference>
<comment type="caution">
    <text evidence="6">The sequence shown here is derived from an EMBL/GenBank/DDBJ whole genome shotgun (WGS) entry which is preliminary data.</text>
</comment>
<dbReference type="Proteomes" id="UP000494245">
    <property type="component" value="Unassembled WGS sequence"/>
</dbReference>
<evidence type="ECO:0000256" key="1">
    <source>
        <dbReference type="ARBA" id="ARBA00023002"/>
    </source>
</evidence>
<sequence>MKLAVGFAGMGIMGKAMARNAAKAGHHVAVYNRSPLASGDAEGLEIAATPLELARCRDVLVLMLTGPGAVDAVLWGENGMGPALGPGKTVVNMSTVPPAYCASLAGKLGAAGAVFVDAPVSGSKVPAQQGALVILAGGPRDAVDALEPLFMSMGKKVVYCGEAPKGSMMKMSVNLLLASMMESLCEMLVFGRAGGLTDEAMLQVALGGPLACDLFKVKEQMLLQRKFPAQFPLKHMHKDLRFVTDTATDMRCPAPSAFANLQIFNQAMSKGLGELDFAAVIEALEGMV</sequence>
<keyword evidence="7" id="KW-1185">Reference proteome</keyword>
<dbReference type="InterPro" id="IPR006115">
    <property type="entry name" value="6PGDH_NADP-bd"/>
</dbReference>
<dbReference type="Pfam" id="PF03446">
    <property type="entry name" value="NAD_binding_2"/>
    <property type="match status" value="1"/>
</dbReference>
<dbReference type="RefSeq" id="WP_173083728.1">
    <property type="nucleotide sequence ID" value="NZ_BLTE01000007.1"/>
</dbReference>
<dbReference type="EMBL" id="BLTE01000007">
    <property type="protein sequence ID" value="GFK94054.1"/>
    <property type="molecule type" value="Genomic_DNA"/>
</dbReference>
<dbReference type="PANTHER" id="PTHR43580">
    <property type="entry name" value="OXIDOREDUCTASE GLYR1-RELATED"/>
    <property type="match status" value="1"/>
</dbReference>
<proteinExistence type="predicted"/>
<keyword evidence="1 6" id="KW-0560">Oxidoreductase</keyword>
<dbReference type="Gene3D" id="1.10.1040.10">
    <property type="entry name" value="N-(1-d-carboxylethyl)-l-norvaline Dehydrogenase, domain 2"/>
    <property type="match status" value="1"/>
</dbReference>
<reference evidence="6 7" key="1">
    <citation type="submission" date="2020-04" db="EMBL/GenBank/DDBJ databases">
        <authorList>
            <consortium name="Desulfovibrio sp. FSS-1 genome sequencing consortium"/>
            <person name="Shimoshige H."/>
            <person name="Kobayashi H."/>
            <person name="Maekawa T."/>
        </authorList>
    </citation>
    <scope>NUCLEOTIDE SEQUENCE [LARGE SCALE GENOMIC DNA]</scope>
    <source>
        <strain evidence="6 7">SIID29052-01</strain>
    </source>
</reference>
<name>A0A6V8LQP8_9BACT</name>
<dbReference type="Gene3D" id="3.40.50.720">
    <property type="entry name" value="NAD(P)-binding Rossmann-like Domain"/>
    <property type="match status" value="1"/>
</dbReference>
<dbReference type="Pfam" id="PF14833">
    <property type="entry name" value="NAD_binding_11"/>
    <property type="match status" value="1"/>
</dbReference>
<dbReference type="AlphaFoldDB" id="A0A6V8LQP8"/>
<dbReference type="InterPro" id="IPR036291">
    <property type="entry name" value="NAD(P)-bd_dom_sf"/>
</dbReference>
<protein>
    <submittedName>
        <fullName evidence="6">2-hydroxy-3-oxopropionate reductase</fullName>
        <ecNumber evidence="6">1.1.1.60</ecNumber>
    </submittedName>
</protein>
<accession>A0A6V8LQP8</accession>
<feature type="domain" description="6-phosphogluconate dehydrogenase NADP-binding" evidence="4">
    <location>
        <begin position="5"/>
        <end position="161"/>
    </location>
</feature>
<dbReference type="PANTHER" id="PTHR43580:SF2">
    <property type="entry name" value="CYTOKINE-LIKE NUCLEAR FACTOR N-PAC"/>
    <property type="match status" value="1"/>
</dbReference>
<evidence type="ECO:0000259" key="5">
    <source>
        <dbReference type="Pfam" id="PF14833"/>
    </source>
</evidence>
<reference evidence="6 7" key="2">
    <citation type="submission" date="2020-05" db="EMBL/GenBank/DDBJ databases">
        <title>Draft genome sequence of Desulfovibrio sp. strainFSS-1.</title>
        <authorList>
            <person name="Shimoshige H."/>
            <person name="Kobayashi H."/>
            <person name="Maekawa T."/>
        </authorList>
    </citation>
    <scope>NUCLEOTIDE SEQUENCE [LARGE SCALE GENOMIC DNA]</scope>
    <source>
        <strain evidence="6 7">SIID29052-01</strain>
    </source>
</reference>
<feature type="domain" description="3-hydroxyisobutyrate dehydrogenase-like NAD-binding" evidence="5">
    <location>
        <begin position="165"/>
        <end position="283"/>
    </location>
</feature>
<dbReference type="GO" id="GO:0050661">
    <property type="term" value="F:NADP binding"/>
    <property type="evidence" value="ECO:0007669"/>
    <property type="project" value="InterPro"/>
</dbReference>
<dbReference type="InterPro" id="IPR013328">
    <property type="entry name" value="6PGD_dom2"/>
</dbReference>
<evidence type="ECO:0000313" key="7">
    <source>
        <dbReference type="Proteomes" id="UP000494245"/>
    </source>
</evidence>
<feature type="active site" evidence="3">
    <location>
        <position position="170"/>
    </location>
</feature>
<keyword evidence="2" id="KW-0520">NAD</keyword>
<dbReference type="EC" id="1.1.1.60" evidence="6"/>
<evidence type="ECO:0000256" key="3">
    <source>
        <dbReference type="PIRSR" id="PIRSR000103-1"/>
    </source>
</evidence>
<dbReference type="GO" id="GO:0008679">
    <property type="term" value="F:2-hydroxy-3-oxopropionate reductase activity"/>
    <property type="evidence" value="ECO:0007669"/>
    <property type="project" value="UniProtKB-EC"/>
</dbReference>